<gene>
    <name evidence="2" type="ORF">D9756_007653</name>
</gene>
<dbReference type="Proteomes" id="UP000559027">
    <property type="component" value="Unassembled WGS sequence"/>
</dbReference>
<dbReference type="Pfam" id="PF09729">
    <property type="entry name" value="Gti1_Pac2"/>
    <property type="match status" value="1"/>
</dbReference>
<sequence length="289" mass="33023">MQRATCTGIRIRSPSDARVIFHAVLLGILPMVTRRLDTEERSMITPGSVYVWEERGPQAELTGVGIERWTDGIRWGPSRVREGFLFYHEKQPQQHLFSEVLYDSDGSFDPAHHILIKQTYTVFVDTPRGQRKWHLIAYFTEDSIKRLRSIDDIPHLRNLLVPHGKYKSARSAKGRPDHIFNPESESEFSRIEYVPYKHGCSPVLQSQASSSPQQSATWPDSPRQHESSPTLPQHSPYPRQIRRGPGSSTSSDDSPDGLAPLEYLQNIQPPRRHPIDENALMRFNSTGHL</sequence>
<evidence type="ECO:0000256" key="1">
    <source>
        <dbReference type="SAM" id="MobiDB-lite"/>
    </source>
</evidence>
<accession>A0A8H5D143</accession>
<evidence type="ECO:0008006" key="4">
    <source>
        <dbReference type="Google" id="ProtNLM"/>
    </source>
</evidence>
<dbReference type="PANTHER" id="PTHR28027">
    <property type="entry name" value="TRANSCRIPTIONAL REGULATOR MIT1"/>
    <property type="match status" value="1"/>
</dbReference>
<protein>
    <recommendedName>
        <fullName evidence="4">cAMP-independent regulatory protein pac2</fullName>
    </recommendedName>
</protein>
<reference evidence="2 3" key="1">
    <citation type="journal article" date="2020" name="ISME J.">
        <title>Uncovering the hidden diversity of litter-decomposition mechanisms in mushroom-forming fungi.</title>
        <authorList>
            <person name="Floudas D."/>
            <person name="Bentzer J."/>
            <person name="Ahren D."/>
            <person name="Johansson T."/>
            <person name="Persson P."/>
            <person name="Tunlid A."/>
        </authorList>
    </citation>
    <scope>NUCLEOTIDE SEQUENCE [LARGE SCALE GENOMIC DNA]</scope>
    <source>
        <strain evidence="2 3">CBS 146.42</strain>
    </source>
</reference>
<evidence type="ECO:0000313" key="2">
    <source>
        <dbReference type="EMBL" id="KAF5351710.1"/>
    </source>
</evidence>
<dbReference type="OrthoDB" id="5572844at2759"/>
<feature type="compositionally biased region" description="Low complexity" evidence="1">
    <location>
        <begin position="205"/>
        <end position="216"/>
    </location>
</feature>
<keyword evidence="3" id="KW-1185">Reference proteome</keyword>
<organism evidence="2 3">
    <name type="scientific">Leucocoprinus leucothites</name>
    <dbReference type="NCBI Taxonomy" id="201217"/>
    <lineage>
        <taxon>Eukaryota</taxon>
        <taxon>Fungi</taxon>
        <taxon>Dikarya</taxon>
        <taxon>Basidiomycota</taxon>
        <taxon>Agaricomycotina</taxon>
        <taxon>Agaricomycetes</taxon>
        <taxon>Agaricomycetidae</taxon>
        <taxon>Agaricales</taxon>
        <taxon>Agaricineae</taxon>
        <taxon>Agaricaceae</taxon>
        <taxon>Leucocoprinus</taxon>
    </lineage>
</organism>
<name>A0A8H5D143_9AGAR</name>
<dbReference type="EMBL" id="JAACJO010000012">
    <property type="protein sequence ID" value="KAF5351710.1"/>
    <property type="molecule type" value="Genomic_DNA"/>
</dbReference>
<proteinExistence type="predicted"/>
<dbReference type="InterPro" id="IPR018608">
    <property type="entry name" value="Gti1/Pac2"/>
</dbReference>
<dbReference type="AlphaFoldDB" id="A0A8H5D143"/>
<dbReference type="PANTHER" id="PTHR28027:SF1">
    <property type="entry name" value="CAMP INDEPENDENT REGULATORY PROTEIN (AFU_ORTHOLOGUE AFUA_3G09640)"/>
    <property type="match status" value="1"/>
</dbReference>
<comment type="caution">
    <text evidence="2">The sequence shown here is derived from an EMBL/GenBank/DDBJ whole genome shotgun (WGS) entry which is preliminary data.</text>
</comment>
<dbReference type="GO" id="GO:0003677">
    <property type="term" value="F:DNA binding"/>
    <property type="evidence" value="ECO:0007669"/>
    <property type="project" value="TreeGrafter"/>
</dbReference>
<feature type="region of interest" description="Disordered" evidence="1">
    <location>
        <begin position="203"/>
        <end position="289"/>
    </location>
</feature>
<evidence type="ECO:0000313" key="3">
    <source>
        <dbReference type="Proteomes" id="UP000559027"/>
    </source>
</evidence>